<dbReference type="Gene3D" id="1.10.10.10">
    <property type="entry name" value="Winged helix-like DNA-binding domain superfamily/Winged helix DNA-binding domain"/>
    <property type="match status" value="1"/>
</dbReference>
<accession>A0A0B7GTR1</accession>
<gene>
    <name evidence="3" type="ORF">FUT82_04235</name>
    <name evidence="2" type="ORF">TPHV1_250018</name>
</gene>
<dbReference type="PANTHER" id="PTHR23131:SF4">
    <property type="entry name" value="METALLO-BETA-LACTAMASE SUPERFAMILY POTEIN"/>
    <property type="match status" value="1"/>
</dbReference>
<dbReference type="Pfam" id="PF00753">
    <property type="entry name" value="Lactamase_B"/>
    <property type="match status" value="1"/>
</dbReference>
<proteinExistence type="predicted"/>
<evidence type="ECO:0000259" key="1">
    <source>
        <dbReference type="SMART" id="SM00849"/>
    </source>
</evidence>
<evidence type="ECO:0000313" key="2">
    <source>
        <dbReference type="EMBL" id="CEM61999.1"/>
    </source>
</evidence>
<dbReference type="InterPro" id="IPR001279">
    <property type="entry name" value="Metallo-B-lactamas"/>
</dbReference>
<evidence type="ECO:0000313" key="3">
    <source>
        <dbReference type="EMBL" id="QEJ97272.1"/>
    </source>
</evidence>
<dbReference type="Proteomes" id="UP000323594">
    <property type="component" value="Chromosome"/>
</dbReference>
<evidence type="ECO:0000313" key="5">
    <source>
        <dbReference type="Proteomes" id="UP000323594"/>
    </source>
</evidence>
<sequence length="329" mass="37891">MKEVYQNIFMKEIPLTGNPLKSINIFIIKTPEESLIVDTGFNNEEVREHMMLFLNELKIDLNNTALFLTHLHADHIGLASFLQGKGVRKIYLSAVDGAIIKNGFKKESSHWQRIIKNSHRQGMDIEGLKIEEHPGFKNRSEKSFSYIPCKPGDTLSIGDFHFVFLDEAGHTPGMLGLYEAEKKILFCGDHILGKITPNITYWGEEFGDSLGIYMKNLNKIKNYSIDHLFSSHRFLVDDVNKRIDEILHHHRVRLDEIMSILRQDEALTVRDVTCRMHWDIRAKNWENFPPSQKWFAAGEAAAHLLHLVQLGKVIETIDDNGVAWYKIRA</sequence>
<keyword evidence="4" id="KW-1185">Reference proteome</keyword>
<dbReference type="GeneID" id="57754254"/>
<dbReference type="InterPro" id="IPR036388">
    <property type="entry name" value="WH-like_DNA-bd_sf"/>
</dbReference>
<dbReference type="EMBL" id="CP042817">
    <property type="protein sequence ID" value="QEJ97272.1"/>
    <property type="molecule type" value="Genomic_DNA"/>
</dbReference>
<evidence type="ECO:0000313" key="4">
    <source>
        <dbReference type="Proteomes" id="UP000042527"/>
    </source>
</evidence>
<dbReference type="Gene3D" id="3.60.15.10">
    <property type="entry name" value="Ribonuclease Z/Hydroxyacylglutathione hydrolase-like"/>
    <property type="match status" value="1"/>
</dbReference>
<dbReference type="AlphaFoldDB" id="A0A0B7GTR1"/>
<dbReference type="OrthoDB" id="367237at2"/>
<dbReference type="Proteomes" id="UP000042527">
    <property type="component" value="Unassembled WGS sequence"/>
</dbReference>
<reference evidence="2" key="2">
    <citation type="submission" date="2015-01" db="EMBL/GenBank/DDBJ databases">
        <authorList>
            <person name="Xiang T."/>
            <person name="Song Y."/>
            <person name="Huang L."/>
            <person name="Wang B."/>
            <person name="Wu P."/>
        </authorList>
    </citation>
    <scope>NUCLEOTIDE SEQUENCE [LARGE SCALE GENOMIC DNA]</scope>
    <source>
        <strain evidence="2">V1</strain>
    </source>
</reference>
<dbReference type="PANTHER" id="PTHR23131">
    <property type="entry name" value="ENDORIBONUCLEASE LACTB2"/>
    <property type="match status" value="1"/>
</dbReference>
<organism evidence="2 4">
    <name type="scientific">Treponema phagedenis</name>
    <dbReference type="NCBI Taxonomy" id="162"/>
    <lineage>
        <taxon>Bacteria</taxon>
        <taxon>Pseudomonadati</taxon>
        <taxon>Spirochaetota</taxon>
        <taxon>Spirochaetia</taxon>
        <taxon>Spirochaetales</taxon>
        <taxon>Treponemataceae</taxon>
        <taxon>Treponema</taxon>
    </lineage>
</organism>
<protein>
    <submittedName>
        <fullName evidence="3">MBL fold metallo-hydrolase</fullName>
    </submittedName>
    <submittedName>
        <fullName evidence="2">Metallo-beta-lactamase domain protein</fullName>
    </submittedName>
</protein>
<feature type="domain" description="Metallo-beta-lactamase" evidence="1">
    <location>
        <begin position="22"/>
        <end position="232"/>
    </location>
</feature>
<reference evidence="4" key="1">
    <citation type="submission" date="2015-01" db="EMBL/GenBank/DDBJ databases">
        <authorList>
            <person name="Manzoor Shahid"/>
            <person name="Zubair Saima"/>
        </authorList>
    </citation>
    <scope>NUCLEOTIDE SEQUENCE [LARGE SCALE GENOMIC DNA]</scope>
    <source>
        <strain evidence="4">V1</strain>
    </source>
</reference>
<dbReference type="InterPro" id="IPR050662">
    <property type="entry name" value="Sec-metab_biosynth-thioest"/>
</dbReference>
<name>A0A0B7GTR1_TREPH</name>
<dbReference type="SMART" id="SM00849">
    <property type="entry name" value="Lactamase_B"/>
    <property type="match status" value="1"/>
</dbReference>
<dbReference type="EMBL" id="CDNC01000018">
    <property type="protein sequence ID" value="CEM61999.1"/>
    <property type="molecule type" value="Genomic_DNA"/>
</dbReference>
<dbReference type="RefSeq" id="WP_002698671.1">
    <property type="nucleotide sequence ID" value="NZ_CDNC01000018.1"/>
</dbReference>
<dbReference type="SUPFAM" id="SSF56281">
    <property type="entry name" value="Metallo-hydrolase/oxidoreductase"/>
    <property type="match status" value="1"/>
</dbReference>
<reference evidence="3 5" key="3">
    <citation type="submission" date="2019-08" db="EMBL/GenBank/DDBJ databases">
        <authorList>
            <person name="Kuhnert P."/>
        </authorList>
    </citation>
    <scope>NUCLEOTIDE SEQUENCE [LARGE SCALE GENOMIC DNA]</scope>
    <source>
        <strain evidence="3 5">B36.5</strain>
    </source>
</reference>
<dbReference type="InterPro" id="IPR036866">
    <property type="entry name" value="RibonucZ/Hydroxyglut_hydro"/>
</dbReference>